<sequence>MAQTLFNHLNNDQKIATKHVYFKSGNQQPTLSGDQLTIYFGYANFTQIKDELDLAMFPNLRRITFNYSCAFDLESINISKNEKLSRIIIDSGNYSFTQNNHFTLLIKEIQLSRIILIFFDYIFESGSSRYLNTFKSLREQAIIPYILVEDRKLGQLEAEVANLKQSLAQKDQTIAEKDRTIADLNRKAQQTPTLSQFQELNNIALPCTDLEFNKLKQEIKRLKLKDFDPHFQK</sequence>
<protein>
    <submittedName>
        <fullName evidence="2">Uncharacterized protein</fullName>
    </submittedName>
</protein>
<name>A0A8H3XHF9_GIGMA</name>
<feature type="coiled-coil region" evidence="1">
    <location>
        <begin position="153"/>
        <end position="187"/>
    </location>
</feature>
<dbReference type="EMBL" id="WTPW01000995">
    <property type="protein sequence ID" value="KAF0464109.1"/>
    <property type="molecule type" value="Genomic_DNA"/>
</dbReference>
<comment type="caution">
    <text evidence="2">The sequence shown here is derived from an EMBL/GenBank/DDBJ whole genome shotgun (WGS) entry which is preliminary data.</text>
</comment>
<dbReference type="AlphaFoldDB" id="A0A8H3XHF9"/>
<evidence type="ECO:0000256" key="1">
    <source>
        <dbReference type="SAM" id="Coils"/>
    </source>
</evidence>
<gene>
    <name evidence="2" type="ORF">F8M41_026548</name>
</gene>
<accession>A0A8H3XHF9</accession>
<keyword evidence="3" id="KW-1185">Reference proteome</keyword>
<proteinExistence type="predicted"/>
<dbReference type="Proteomes" id="UP000439903">
    <property type="component" value="Unassembled WGS sequence"/>
</dbReference>
<dbReference type="OrthoDB" id="2374186at2759"/>
<organism evidence="2 3">
    <name type="scientific">Gigaspora margarita</name>
    <dbReference type="NCBI Taxonomy" id="4874"/>
    <lineage>
        <taxon>Eukaryota</taxon>
        <taxon>Fungi</taxon>
        <taxon>Fungi incertae sedis</taxon>
        <taxon>Mucoromycota</taxon>
        <taxon>Glomeromycotina</taxon>
        <taxon>Glomeromycetes</taxon>
        <taxon>Diversisporales</taxon>
        <taxon>Gigasporaceae</taxon>
        <taxon>Gigaspora</taxon>
    </lineage>
</organism>
<evidence type="ECO:0000313" key="3">
    <source>
        <dbReference type="Proteomes" id="UP000439903"/>
    </source>
</evidence>
<keyword evidence="1" id="KW-0175">Coiled coil</keyword>
<evidence type="ECO:0000313" key="2">
    <source>
        <dbReference type="EMBL" id="KAF0464109.1"/>
    </source>
</evidence>
<reference evidence="2 3" key="1">
    <citation type="journal article" date="2019" name="Environ. Microbiol.">
        <title>At the nexus of three kingdoms: the genome of the mycorrhizal fungus Gigaspora margarita provides insights into plant, endobacterial and fungal interactions.</title>
        <authorList>
            <person name="Venice F."/>
            <person name="Ghignone S."/>
            <person name="Salvioli di Fossalunga A."/>
            <person name="Amselem J."/>
            <person name="Novero M."/>
            <person name="Xianan X."/>
            <person name="Sedzielewska Toro K."/>
            <person name="Morin E."/>
            <person name="Lipzen A."/>
            <person name="Grigoriev I.V."/>
            <person name="Henrissat B."/>
            <person name="Martin F.M."/>
            <person name="Bonfante P."/>
        </authorList>
    </citation>
    <scope>NUCLEOTIDE SEQUENCE [LARGE SCALE GENOMIC DNA]</scope>
    <source>
        <strain evidence="2 3">BEG34</strain>
    </source>
</reference>